<evidence type="ECO:0000313" key="2">
    <source>
        <dbReference type="Proteomes" id="UP000478052"/>
    </source>
</evidence>
<name>A0A6G0YV83_APHCR</name>
<dbReference type="AlphaFoldDB" id="A0A6G0YV83"/>
<keyword evidence="2" id="KW-1185">Reference proteome</keyword>
<protein>
    <submittedName>
        <fullName evidence="1">Uncharacterized protein</fullName>
    </submittedName>
</protein>
<comment type="caution">
    <text evidence="1">The sequence shown here is derived from an EMBL/GenBank/DDBJ whole genome shotgun (WGS) entry which is preliminary data.</text>
</comment>
<organism evidence="1 2">
    <name type="scientific">Aphis craccivora</name>
    <name type="common">Cowpea aphid</name>
    <dbReference type="NCBI Taxonomy" id="307492"/>
    <lineage>
        <taxon>Eukaryota</taxon>
        <taxon>Metazoa</taxon>
        <taxon>Ecdysozoa</taxon>
        <taxon>Arthropoda</taxon>
        <taxon>Hexapoda</taxon>
        <taxon>Insecta</taxon>
        <taxon>Pterygota</taxon>
        <taxon>Neoptera</taxon>
        <taxon>Paraneoptera</taxon>
        <taxon>Hemiptera</taxon>
        <taxon>Sternorrhyncha</taxon>
        <taxon>Aphidomorpha</taxon>
        <taxon>Aphidoidea</taxon>
        <taxon>Aphididae</taxon>
        <taxon>Aphidini</taxon>
        <taxon>Aphis</taxon>
        <taxon>Aphis</taxon>
    </lineage>
</organism>
<dbReference type="EMBL" id="VUJU01002261">
    <property type="protein sequence ID" value="KAF0761939.1"/>
    <property type="molecule type" value="Genomic_DNA"/>
</dbReference>
<sequence length="72" mass="8098">MCLICIAYFCFRPIHILVGINNMLAFLSALSKTSNSRKKFQIDQHAKSLVHEKCLNKSFSKPAVLKLCSAEP</sequence>
<proteinExistence type="predicted"/>
<evidence type="ECO:0000313" key="1">
    <source>
        <dbReference type="EMBL" id="KAF0761939.1"/>
    </source>
</evidence>
<gene>
    <name evidence="1" type="ORF">FWK35_00008330</name>
</gene>
<reference evidence="1 2" key="1">
    <citation type="submission" date="2019-08" db="EMBL/GenBank/DDBJ databases">
        <title>Whole genome of Aphis craccivora.</title>
        <authorList>
            <person name="Voronova N.V."/>
            <person name="Shulinski R.S."/>
            <person name="Bandarenka Y.V."/>
            <person name="Zhorov D.G."/>
            <person name="Warner D."/>
        </authorList>
    </citation>
    <scope>NUCLEOTIDE SEQUENCE [LARGE SCALE GENOMIC DNA]</scope>
    <source>
        <strain evidence="1">180601</strain>
        <tissue evidence="1">Whole Body</tissue>
    </source>
</reference>
<dbReference type="Proteomes" id="UP000478052">
    <property type="component" value="Unassembled WGS sequence"/>
</dbReference>
<accession>A0A6G0YV83</accession>